<evidence type="ECO:0000313" key="3">
    <source>
        <dbReference type="Proteomes" id="UP000694251"/>
    </source>
</evidence>
<feature type="region of interest" description="Disordered" evidence="1">
    <location>
        <begin position="1"/>
        <end position="98"/>
    </location>
</feature>
<reference evidence="2 3" key="1">
    <citation type="submission" date="2020-12" db="EMBL/GenBank/DDBJ databases">
        <title>Concerted genomic and epigenomic changes stabilize Arabidopsis allopolyploids.</title>
        <authorList>
            <person name="Chen Z."/>
        </authorList>
    </citation>
    <scope>NUCLEOTIDE SEQUENCE [LARGE SCALE GENOMIC DNA]</scope>
    <source>
        <strain evidence="2">As9502</strain>
        <tissue evidence="2">Leaf</tissue>
    </source>
</reference>
<feature type="compositionally biased region" description="Polar residues" evidence="1">
    <location>
        <begin position="32"/>
        <end position="43"/>
    </location>
</feature>
<keyword evidence="3" id="KW-1185">Reference proteome</keyword>
<feature type="compositionally biased region" description="Basic and acidic residues" evidence="1">
    <location>
        <begin position="1"/>
        <end position="14"/>
    </location>
</feature>
<dbReference type="AlphaFoldDB" id="A0A8T2EFQ7"/>
<accession>A0A8T2EFQ7</accession>
<proteinExistence type="predicted"/>
<comment type="caution">
    <text evidence="2">The sequence shown here is derived from an EMBL/GenBank/DDBJ whole genome shotgun (WGS) entry which is preliminary data.</text>
</comment>
<feature type="compositionally biased region" description="Basic and acidic residues" evidence="1">
    <location>
        <begin position="57"/>
        <end position="91"/>
    </location>
</feature>
<gene>
    <name evidence="2" type="ORF">ISN44_As04g030360</name>
</gene>
<protein>
    <submittedName>
        <fullName evidence="2">Uncharacterized protein</fullName>
    </submittedName>
</protein>
<dbReference type="EMBL" id="JAEFBJ010000004">
    <property type="protein sequence ID" value="KAG7622219.1"/>
    <property type="molecule type" value="Genomic_DNA"/>
</dbReference>
<evidence type="ECO:0000313" key="2">
    <source>
        <dbReference type="EMBL" id="KAG7622219.1"/>
    </source>
</evidence>
<organism evidence="2 3">
    <name type="scientific">Arabidopsis suecica</name>
    <name type="common">Swedish thale-cress</name>
    <name type="synonym">Cardaminopsis suecica</name>
    <dbReference type="NCBI Taxonomy" id="45249"/>
    <lineage>
        <taxon>Eukaryota</taxon>
        <taxon>Viridiplantae</taxon>
        <taxon>Streptophyta</taxon>
        <taxon>Embryophyta</taxon>
        <taxon>Tracheophyta</taxon>
        <taxon>Spermatophyta</taxon>
        <taxon>Magnoliopsida</taxon>
        <taxon>eudicotyledons</taxon>
        <taxon>Gunneridae</taxon>
        <taxon>Pentapetalae</taxon>
        <taxon>rosids</taxon>
        <taxon>malvids</taxon>
        <taxon>Brassicales</taxon>
        <taxon>Brassicaceae</taxon>
        <taxon>Camelineae</taxon>
        <taxon>Arabidopsis</taxon>
    </lineage>
</organism>
<evidence type="ECO:0000256" key="1">
    <source>
        <dbReference type="SAM" id="MobiDB-lite"/>
    </source>
</evidence>
<dbReference type="Proteomes" id="UP000694251">
    <property type="component" value="Chromosome 4"/>
</dbReference>
<name>A0A8T2EFQ7_ARASU</name>
<sequence length="98" mass="11437">MSKRSLEADYDHGSSRWQRSRGSHPFLHGIAPSTNLSKELQQKNGRRREHVMGWNNKGEKDGKKLQKGKNKEGNYGNEKKRSWGPDAGEQRLHRRRKE</sequence>